<name>A0A8E2DNC5_9APHY</name>
<evidence type="ECO:0000256" key="1">
    <source>
        <dbReference type="SAM" id="MobiDB-lite"/>
    </source>
</evidence>
<evidence type="ECO:0000313" key="2">
    <source>
        <dbReference type="EMBL" id="OCH89488.1"/>
    </source>
</evidence>
<dbReference type="Proteomes" id="UP000250043">
    <property type="component" value="Unassembled WGS sequence"/>
</dbReference>
<feature type="compositionally biased region" description="Polar residues" evidence="1">
    <location>
        <begin position="303"/>
        <end position="324"/>
    </location>
</feature>
<accession>A0A8E2DNC5</accession>
<gene>
    <name evidence="2" type="ORF">OBBRIDRAFT_835802</name>
</gene>
<keyword evidence="3" id="KW-1185">Reference proteome</keyword>
<reference evidence="2 3" key="1">
    <citation type="submission" date="2016-07" db="EMBL/GenBank/DDBJ databases">
        <title>Draft genome of the white-rot fungus Obba rivulosa 3A-2.</title>
        <authorList>
            <consortium name="DOE Joint Genome Institute"/>
            <person name="Miettinen O."/>
            <person name="Riley R."/>
            <person name="Acob R."/>
            <person name="Barry K."/>
            <person name="Cullen D."/>
            <person name="De Vries R."/>
            <person name="Hainaut M."/>
            <person name="Hatakka A."/>
            <person name="Henrissat B."/>
            <person name="Hilden K."/>
            <person name="Kuo R."/>
            <person name="Labutti K."/>
            <person name="Lipzen A."/>
            <person name="Makela M.R."/>
            <person name="Sandor L."/>
            <person name="Spatafora J.W."/>
            <person name="Grigoriev I.V."/>
            <person name="Hibbett D.S."/>
        </authorList>
    </citation>
    <scope>NUCLEOTIDE SEQUENCE [LARGE SCALE GENOMIC DNA]</scope>
    <source>
        <strain evidence="2 3">3A-2</strain>
    </source>
</reference>
<dbReference type="AlphaFoldDB" id="A0A8E2DNC5"/>
<sequence>MTQRRRINPYNAMVHDRALRRRAEGLPSDGRGTLPQLAREVAAERWEDLPEEEKQRLLNQLRESQENNRAVKKVPMKSAAVDVGRVGAQVNPELDAVHNRTGAEYILLILRGNAMDNWQTQVYTSPRAVDACTQVFKATPGEIAARVEGYIIAGIEGKCVRRELGGKKFNLLKAEIRSTVYERFRDICIRKGFSRDRLPKEMQWAGYNDLVATYGVKLVGWTEPGGVRNPGELKGGCAPLQRLLDALKEPEPSLHWEELSEKEWEACKEEWRASGGKRKGRVTRPSEGTRSAEVMEDEDDSHTVSQSVMLPTPQMTGTEATSTEAMDVPDASHEPTPGLMASTTPSLLSLPTTSPATPCPLFEPEASSLTQPWDYHSASDNGDITQPLSLPSVPFHTGDYNASLPPPAAPQPSLSAAFSGTPALFYPGASLLASLYSPLPDDGSWYSTPGMDLETLNAIAEGSEVHE</sequence>
<dbReference type="OrthoDB" id="3253416at2759"/>
<proteinExistence type="predicted"/>
<organism evidence="2 3">
    <name type="scientific">Obba rivulosa</name>
    <dbReference type="NCBI Taxonomy" id="1052685"/>
    <lineage>
        <taxon>Eukaryota</taxon>
        <taxon>Fungi</taxon>
        <taxon>Dikarya</taxon>
        <taxon>Basidiomycota</taxon>
        <taxon>Agaricomycotina</taxon>
        <taxon>Agaricomycetes</taxon>
        <taxon>Polyporales</taxon>
        <taxon>Gelatoporiaceae</taxon>
        <taxon>Obba</taxon>
    </lineage>
</organism>
<dbReference type="EMBL" id="KV722426">
    <property type="protein sequence ID" value="OCH89488.1"/>
    <property type="molecule type" value="Genomic_DNA"/>
</dbReference>
<protein>
    <submittedName>
        <fullName evidence="2">Uncharacterized protein</fullName>
    </submittedName>
</protein>
<evidence type="ECO:0000313" key="3">
    <source>
        <dbReference type="Proteomes" id="UP000250043"/>
    </source>
</evidence>
<feature type="region of interest" description="Disordered" evidence="1">
    <location>
        <begin position="270"/>
        <end position="338"/>
    </location>
</feature>